<dbReference type="STRING" id="983965.A0A2T4BXB8"/>
<dbReference type="Proteomes" id="UP000240760">
    <property type="component" value="Unassembled WGS sequence"/>
</dbReference>
<dbReference type="AlphaFoldDB" id="A0A2T4BXB8"/>
<evidence type="ECO:0000256" key="5">
    <source>
        <dbReference type="SAM" id="MobiDB-lite"/>
    </source>
</evidence>
<protein>
    <submittedName>
        <fullName evidence="7">Uncharacterized protein</fullName>
    </submittedName>
</protein>
<keyword evidence="4 6" id="KW-0472">Membrane</keyword>
<evidence type="ECO:0000256" key="1">
    <source>
        <dbReference type="ARBA" id="ARBA00004167"/>
    </source>
</evidence>
<feature type="region of interest" description="Disordered" evidence="5">
    <location>
        <begin position="232"/>
        <end position="267"/>
    </location>
</feature>
<organism evidence="7 8">
    <name type="scientific">Trichoderma longibrachiatum ATCC 18648</name>
    <dbReference type="NCBI Taxonomy" id="983965"/>
    <lineage>
        <taxon>Eukaryota</taxon>
        <taxon>Fungi</taxon>
        <taxon>Dikarya</taxon>
        <taxon>Ascomycota</taxon>
        <taxon>Pezizomycotina</taxon>
        <taxon>Sordariomycetes</taxon>
        <taxon>Hypocreomycetidae</taxon>
        <taxon>Hypocreales</taxon>
        <taxon>Hypocreaceae</taxon>
        <taxon>Trichoderma</taxon>
    </lineage>
</organism>
<feature type="compositionally biased region" description="Basic and acidic residues" evidence="5">
    <location>
        <begin position="246"/>
        <end position="255"/>
    </location>
</feature>
<keyword evidence="3 6" id="KW-1133">Transmembrane helix</keyword>
<gene>
    <name evidence="7" type="ORF">M440DRAFT_1338455</name>
</gene>
<dbReference type="InterPro" id="IPR051694">
    <property type="entry name" value="Immunoregulatory_rcpt-like"/>
</dbReference>
<evidence type="ECO:0000313" key="7">
    <source>
        <dbReference type="EMBL" id="PTB73886.1"/>
    </source>
</evidence>
<dbReference type="PANTHER" id="PTHR15549">
    <property type="entry name" value="PAIRED IMMUNOGLOBULIN-LIKE TYPE 2 RECEPTOR"/>
    <property type="match status" value="1"/>
</dbReference>
<name>A0A2T4BXB8_TRILO</name>
<proteinExistence type="predicted"/>
<evidence type="ECO:0000256" key="4">
    <source>
        <dbReference type="ARBA" id="ARBA00023136"/>
    </source>
</evidence>
<evidence type="ECO:0000313" key="8">
    <source>
        <dbReference type="Proteomes" id="UP000240760"/>
    </source>
</evidence>
<evidence type="ECO:0000256" key="3">
    <source>
        <dbReference type="ARBA" id="ARBA00022989"/>
    </source>
</evidence>
<dbReference type="GO" id="GO:0071944">
    <property type="term" value="C:cell periphery"/>
    <property type="evidence" value="ECO:0007669"/>
    <property type="project" value="UniProtKB-ARBA"/>
</dbReference>
<evidence type="ECO:0000256" key="2">
    <source>
        <dbReference type="ARBA" id="ARBA00022692"/>
    </source>
</evidence>
<dbReference type="OrthoDB" id="4770059at2759"/>
<dbReference type="EMBL" id="KZ679137">
    <property type="protein sequence ID" value="PTB73886.1"/>
    <property type="molecule type" value="Genomic_DNA"/>
</dbReference>
<comment type="subcellular location">
    <subcellularLocation>
        <location evidence="1">Membrane</location>
        <topology evidence="1">Single-pass membrane protein</topology>
    </subcellularLocation>
</comment>
<evidence type="ECO:0000256" key="6">
    <source>
        <dbReference type="SAM" id="Phobius"/>
    </source>
</evidence>
<keyword evidence="2 6" id="KW-0812">Transmembrane</keyword>
<feature type="transmembrane region" description="Helical" evidence="6">
    <location>
        <begin position="203"/>
        <end position="226"/>
    </location>
</feature>
<keyword evidence="8" id="KW-1185">Reference proteome</keyword>
<accession>A0A2T4BXB8</accession>
<dbReference type="GO" id="GO:0016020">
    <property type="term" value="C:membrane"/>
    <property type="evidence" value="ECO:0007669"/>
    <property type="project" value="UniProtKB-SubCell"/>
</dbReference>
<feature type="region of interest" description="Disordered" evidence="5">
    <location>
        <begin position="131"/>
        <end position="152"/>
    </location>
</feature>
<sequence>MAVHTLSSGTKRVPYMPMTIEIIPCSAPILQSDFDNCQIPGGLELWANGGFYSPGECFTGYYARCTQTVPVSNGWPIQREETVVRCIPEGYDCNDKTKDQRFAVTNYDGTILSAPAFEIRWRSVDVSNARRSTEFNPPGAPAPRPTSTIAPASTSSFITTPDVLTTDFTSFSPISTTTAEPSSPSVSYLPSPRPAVALSSGTIAGVAVGSCLGLLAVASAITFLFIRRRRRSQGPRRLTEDTDTWGQHDAHKDATELPISQRPAELENKSMELRELPVEPRPFSQEFSPMWRAGHISVNAIPVEVAADPAPNERQETERKN</sequence>
<reference evidence="7 8" key="1">
    <citation type="submission" date="2016-07" db="EMBL/GenBank/DDBJ databases">
        <title>Multiple horizontal gene transfer events from other fungi enriched the ability of initially mycotrophic Trichoderma (Ascomycota) to feed on dead plant biomass.</title>
        <authorList>
            <consortium name="DOE Joint Genome Institute"/>
            <person name="Aerts A."/>
            <person name="Atanasova L."/>
            <person name="Chenthamara K."/>
            <person name="Zhang J."/>
            <person name="Grujic M."/>
            <person name="Henrissat B."/>
            <person name="Kuo A."/>
            <person name="Salamov A."/>
            <person name="Lipzen A."/>
            <person name="Labutti K."/>
            <person name="Barry K."/>
            <person name="Miao Y."/>
            <person name="Rahimi M.J."/>
            <person name="Shen Q."/>
            <person name="Grigoriev I.V."/>
            <person name="Kubicek C.P."/>
            <person name="Druzhinina I.S."/>
        </authorList>
    </citation>
    <scope>NUCLEOTIDE SEQUENCE [LARGE SCALE GENOMIC DNA]</scope>
    <source>
        <strain evidence="7 8">ATCC 18648</strain>
    </source>
</reference>